<proteinExistence type="predicted"/>
<comment type="caution">
    <text evidence="1">The sequence shown here is derived from an EMBL/GenBank/DDBJ whole genome shotgun (WGS) entry which is preliminary data.</text>
</comment>
<evidence type="ECO:0000313" key="2">
    <source>
        <dbReference type="Proteomes" id="UP000641206"/>
    </source>
</evidence>
<name>A0ABQ2NTD0_9BACI</name>
<protein>
    <submittedName>
        <fullName evidence="1">Uncharacterized protein</fullName>
    </submittedName>
</protein>
<dbReference type="Proteomes" id="UP000641206">
    <property type="component" value="Unassembled WGS sequence"/>
</dbReference>
<sequence length="47" mass="5626">MNHNFDHNREMLHKLINDLPKEDLPKATEIFEKMVGKETMSDEEKKN</sequence>
<organism evidence="1 2">
    <name type="scientific">Oceanobacillus neutriphilus</name>
    <dbReference type="NCBI Taxonomy" id="531815"/>
    <lineage>
        <taxon>Bacteria</taxon>
        <taxon>Bacillati</taxon>
        <taxon>Bacillota</taxon>
        <taxon>Bacilli</taxon>
        <taxon>Bacillales</taxon>
        <taxon>Bacillaceae</taxon>
        <taxon>Oceanobacillus</taxon>
    </lineage>
</organism>
<reference evidence="2" key="1">
    <citation type="journal article" date="2019" name="Int. J. Syst. Evol. Microbiol.">
        <title>The Global Catalogue of Microorganisms (GCM) 10K type strain sequencing project: providing services to taxonomists for standard genome sequencing and annotation.</title>
        <authorList>
            <consortium name="The Broad Institute Genomics Platform"/>
            <consortium name="The Broad Institute Genome Sequencing Center for Infectious Disease"/>
            <person name="Wu L."/>
            <person name="Ma J."/>
        </authorList>
    </citation>
    <scope>NUCLEOTIDE SEQUENCE [LARGE SCALE GENOMIC DNA]</scope>
    <source>
        <strain evidence="2">CGMCC 1.7693</strain>
    </source>
</reference>
<dbReference type="RefSeq" id="WP_188733971.1">
    <property type="nucleotide sequence ID" value="NZ_BMLW01000004.1"/>
</dbReference>
<gene>
    <name evidence="1" type="ORF">GCM10011346_16520</name>
</gene>
<keyword evidence="2" id="KW-1185">Reference proteome</keyword>
<dbReference type="EMBL" id="BMLW01000004">
    <property type="protein sequence ID" value="GGP10033.1"/>
    <property type="molecule type" value="Genomic_DNA"/>
</dbReference>
<evidence type="ECO:0000313" key="1">
    <source>
        <dbReference type="EMBL" id="GGP10033.1"/>
    </source>
</evidence>
<accession>A0ABQ2NTD0</accession>